<evidence type="ECO:0000256" key="2">
    <source>
        <dbReference type="ARBA" id="ARBA00022448"/>
    </source>
</evidence>
<evidence type="ECO:0000256" key="8">
    <source>
        <dbReference type="ARBA" id="ARBA00023136"/>
    </source>
</evidence>
<keyword evidence="2 10" id="KW-0813">Transport</keyword>
<dbReference type="AlphaFoldDB" id="A0A0N9WD29"/>
<evidence type="ECO:0000256" key="3">
    <source>
        <dbReference type="ARBA" id="ARBA00022452"/>
    </source>
</evidence>
<evidence type="ECO:0000313" key="16">
    <source>
        <dbReference type="Proteomes" id="UP000064939"/>
    </source>
</evidence>
<reference evidence="15 16" key="1">
    <citation type="journal article" date="2015" name="Int. J. Syst. Evol. Microbiol.">
        <title>Acinetobacter equi sp. nov. isolated from horse faeces.</title>
        <authorList>
            <person name="Poppel M.T."/>
            <person name="Skiebe E."/>
            <person name="Laue M."/>
            <person name="Bergmann H."/>
            <person name="Ebersberger I."/>
            <person name="Garn T."/>
            <person name="Fruth A."/>
            <person name="Baumgardt S."/>
            <person name="Busse H.J."/>
            <person name="Wilharm G."/>
        </authorList>
    </citation>
    <scope>NUCLEOTIDE SEQUENCE [LARGE SCALE GENOMIC DNA]</scope>
    <source>
        <strain evidence="15 16">114</strain>
    </source>
</reference>
<dbReference type="InterPro" id="IPR036942">
    <property type="entry name" value="Beta-barrel_TonB_sf"/>
</dbReference>
<feature type="domain" description="TonB-dependent receptor-like beta-barrel" evidence="13">
    <location>
        <begin position="243"/>
        <end position="586"/>
    </location>
</feature>
<keyword evidence="3 10" id="KW-1134">Transmembrane beta strand</keyword>
<evidence type="ECO:0000256" key="1">
    <source>
        <dbReference type="ARBA" id="ARBA00004571"/>
    </source>
</evidence>
<dbReference type="KEGG" id="aei:AOY20_06610"/>
<evidence type="ECO:0000256" key="7">
    <source>
        <dbReference type="ARBA" id="ARBA00023077"/>
    </source>
</evidence>
<dbReference type="OrthoDB" id="9764669at2"/>
<comment type="similarity">
    <text evidence="10 12">Belongs to the TonB-dependent receptor family.</text>
</comment>
<comment type="subcellular location">
    <subcellularLocation>
        <location evidence="1 10">Cell outer membrane</location>
        <topology evidence="1 10">Multi-pass membrane protein</topology>
    </subcellularLocation>
</comment>
<name>A0A0N9WD29_9GAMM</name>
<evidence type="ECO:0000259" key="14">
    <source>
        <dbReference type="Pfam" id="PF07715"/>
    </source>
</evidence>
<gene>
    <name evidence="15" type="ORF">AOY20_06610</name>
</gene>
<feature type="short sequence motif" description="TonB box" evidence="11">
    <location>
        <begin position="42"/>
        <end position="48"/>
    </location>
</feature>
<evidence type="ECO:0000256" key="5">
    <source>
        <dbReference type="ARBA" id="ARBA00022729"/>
    </source>
</evidence>
<keyword evidence="6" id="KW-0406">Ion transport</keyword>
<evidence type="ECO:0000256" key="6">
    <source>
        <dbReference type="ARBA" id="ARBA00023065"/>
    </source>
</evidence>
<accession>A0A0N9WD29</accession>
<keyword evidence="16" id="KW-1185">Reference proteome</keyword>
<keyword evidence="5" id="KW-0732">Signal</keyword>
<dbReference type="InterPro" id="IPR000531">
    <property type="entry name" value="Beta-barrel_TonB"/>
</dbReference>
<evidence type="ECO:0000313" key="15">
    <source>
        <dbReference type="EMBL" id="ALH95236.1"/>
    </source>
</evidence>
<evidence type="ECO:0000256" key="11">
    <source>
        <dbReference type="PROSITE-ProRule" id="PRU10143"/>
    </source>
</evidence>
<keyword evidence="9 10" id="KW-0998">Cell outer membrane</keyword>
<dbReference type="EMBL" id="CP012808">
    <property type="protein sequence ID" value="ALH95236.1"/>
    <property type="molecule type" value="Genomic_DNA"/>
</dbReference>
<keyword evidence="7 11" id="KW-0798">TonB box</keyword>
<dbReference type="PROSITE" id="PS52016">
    <property type="entry name" value="TONB_DEPENDENT_REC_3"/>
    <property type="match status" value="1"/>
</dbReference>
<keyword evidence="4 10" id="KW-0812">Transmembrane</keyword>
<organism evidence="15 16">
    <name type="scientific">Acinetobacter equi</name>
    <dbReference type="NCBI Taxonomy" id="1324350"/>
    <lineage>
        <taxon>Bacteria</taxon>
        <taxon>Pseudomonadati</taxon>
        <taxon>Pseudomonadota</taxon>
        <taxon>Gammaproteobacteria</taxon>
        <taxon>Moraxellales</taxon>
        <taxon>Moraxellaceae</taxon>
        <taxon>Acinetobacter</taxon>
    </lineage>
</organism>
<sequence>MSIPFQPTALVGAIAIAISYPTVIFAQETVSSSNTVNATLDTLVVTATRSEEKIENIPARISIIEPQIIEQSPMASLPELLKSQASANIVQLGGYGQQASIFLRGTNSTQALVLQDGVRLNTATTGAASIPFLDTTDIKQIEVLEGPASVLYGTDAIGGVIQMITKTPEKTGAFITGEIGENKTYKSIIGADLAEDGFYAQIRGQRLETDGTILKEIKNAQKAAFDQKGYSAKVGVEKEQYAASFDYSENKGNTEYDNYGALADQDFKNKILNLKGRINLGSQVELNARLSQFKDDLIQNQTNYLGQYDYVLSKTQEADLYAKWNITAQQNISFGTTYQNIKADALSYGKKIDSSIDSQGYYIQHQYNSDGIHTQVGLRVEDNEVYGTHTIGQAAIRYQILPLTSIYTNIGTAFRSPNLNELYSASGNPNLKPEESTSYEIGLDQKLNYGISTGITLYHNEVKNLIDATGLTNYKFQNLDKASFEGSELYLKWSGDHLYASTSYNYVRAKDKTTNQDLSRRPRQKAAFTIGWDDTKYGLSTTLTALSSSDNSAYDYIIIPGHFNIDMSGYYNINDMLKLFANIQNIGDSQYRTGYGSGSYYINGGRLASIGITLKY</sequence>
<dbReference type="Gene3D" id="2.170.130.10">
    <property type="entry name" value="TonB-dependent receptor, plug domain"/>
    <property type="match status" value="1"/>
</dbReference>
<dbReference type="STRING" id="1324350.AOY20_06610"/>
<dbReference type="Proteomes" id="UP000064939">
    <property type="component" value="Chromosome"/>
</dbReference>
<dbReference type="Gene3D" id="2.40.170.20">
    <property type="entry name" value="TonB-dependent receptor, beta-barrel domain"/>
    <property type="match status" value="1"/>
</dbReference>
<feature type="domain" description="TonB-dependent receptor plug" evidence="14">
    <location>
        <begin position="54"/>
        <end position="160"/>
    </location>
</feature>
<proteinExistence type="inferred from homology"/>
<dbReference type="GO" id="GO:0009279">
    <property type="term" value="C:cell outer membrane"/>
    <property type="evidence" value="ECO:0007669"/>
    <property type="project" value="UniProtKB-SubCell"/>
</dbReference>
<dbReference type="CDD" id="cd01347">
    <property type="entry name" value="ligand_gated_channel"/>
    <property type="match status" value="1"/>
</dbReference>
<dbReference type="SUPFAM" id="SSF56935">
    <property type="entry name" value="Porins"/>
    <property type="match status" value="1"/>
</dbReference>
<dbReference type="InterPro" id="IPR037066">
    <property type="entry name" value="Plug_dom_sf"/>
</dbReference>
<dbReference type="InterPro" id="IPR012910">
    <property type="entry name" value="Plug_dom"/>
</dbReference>
<dbReference type="RefSeq" id="WP_054581130.1">
    <property type="nucleotide sequence ID" value="NZ_CP012808.1"/>
</dbReference>
<evidence type="ECO:0000256" key="10">
    <source>
        <dbReference type="PROSITE-ProRule" id="PRU01360"/>
    </source>
</evidence>
<dbReference type="PROSITE" id="PS00430">
    <property type="entry name" value="TONB_DEPENDENT_REC_1"/>
    <property type="match status" value="1"/>
</dbReference>
<dbReference type="InterPro" id="IPR039426">
    <property type="entry name" value="TonB-dep_rcpt-like"/>
</dbReference>
<dbReference type="PANTHER" id="PTHR30069">
    <property type="entry name" value="TONB-DEPENDENT OUTER MEMBRANE RECEPTOR"/>
    <property type="match status" value="1"/>
</dbReference>
<dbReference type="Pfam" id="PF00593">
    <property type="entry name" value="TonB_dep_Rec_b-barrel"/>
    <property type="match status" value="1"/>
</dbReference>
<keyword evidence="8 10" id="KW-0472">Membrane</keyword>
<evidence type="ECO:0000256" key="9">
    <source>
        <dbReference type="ARBA" id="ARBA00023237"/>
    </source>
</evidence>
<evidence type="ECO:0000256" key="12">
    <source>
        <dbReference type="RuleBase" id="RU003357"/>
    </source>
</evidence>
<evidence type="ECO:0000256" key="4">
    <source>
        <dbReference type="ARBA" id="ARBA00022692"/>
    </source>
</evidence>
<protein>
    <submittedName>
        <fullName evidence="15">Ligand-gated channel protein</fullName>
    </submittedName>
</protein>
<dbReference type="Pfam" id="PF07715">
    <property type="entry name" value="Plug"/>
    <property type="match status" value="1"/>
</dbReference>
<evidence type="ECO:0000259" key="13">
    <source>
        <dbReference type="Pfam" id="PF00593"/>
    </source>
</evidence>
<dbReference type="InterPro" id="IPR010916">
    <property type="entry name" value="TonB_box_CS"/>
</dbReference>
<dbReference type="GO" id="GO:0015889">
    <property type="term" value="P:cobalamin transport"/>
    <property type="evidence" value="ECO:0007669"/>
    <property type="project" value="TreeGrafter"/>
</dbReference>
<dbReference type="PANTHER" id="PTHR30069:SF53">
    <property type="entry name" value="COLICIN I RECEPTOR-RELATED"/>
    <property type="match status" value="1"/>
</dbReference>
<dbReference type="GO" id="GO:0006811">
    <property type="term" value="P:monoatomic ion transport"/>
    <property type="evidence" value="ECO:0007669"/>
    <property type="project" value="UniProtKB-KW"/>
</dbReference>